<accession>A0A0A8Y5C9</accession>
<name>A0A0A8Y5C9_ARUDO</name>
<dbReference type="AlphaFoldDB" id="A0A0A8Y5C9"/>
<dbReference type="EMBL" id="GBRH01278753">
    <property type="protein sequence ID" value="JAD19142.1"/>
    <property type="molecule type" value="Transcribed_RNA"/>
</dbReference>
<organism evidence="1">
    <name type="scientific">Arundo donax</name>
    <name type="common">Giant reed</name>
    <name type="synonym">Donax arundinaceus</name>
    <dbReference type="NCBI Taxonomy" id="35708"/>
    <lineage>
        <taxon>Eukaryota</taxon>
        <taxon>Viridiplantae</taxon>
        <taxon>Streptophyta</taxon>
        <taxon>Embryophyta</taxon>
        <taxon>Tracheophyta</taxon>
        <taxon>Spermatophyta</taxon>
        <taxon>Magnoliopsida</taxon>
        <taxon>Liliopsida</taxon>
        <taxon>Poales</taxon>
        <taxon>Poaceae</taxon>
        <taxon>PACMAD clade</taxon>
        <taxon>Arundinoideae</taxon>
        <taxon>Arundineae</taxon>
        <taxon>Arundo</taxon>
    </lineage>
</organism>
<sequence length="70" mass="8014">MCNCKEGGGRRGSAPTARGWRVEQHRCSSRRLIMTWTRTTRHELAFMHDVGRCCVCQSCPRSNQPNHPTN</sequence>
<evidence type="ECO:0000313" key="1">
    <source>
        <dbReference type="EMBL" id="JAD19142.1"/>
    </source>
</evidence>
<protein>
    <submittedName>
        <fullName evidence="1">Uncharacterized protein</fullName>
    </submittedName>
</protein>
<reference evidence="1" key="1">
    <citation type="submission" date="2014-09" db="EMBL/GenBank/DDBJ databases">
        <authorList>
            <person name="Magalhaes I.L.F."/>
            <person name="Oliveira U."/>
            <person name="Santos F.R."/>
            <person name="Vidigal T.H.D.A."/>
            <person name="Brescovit A.D."/>
            <person name="Santos A.J."/>
        </authorList>
    </citation>
    <scope>NUCLEOTIDE SEQUENCE</scope>
    <source>
        <tissue evidence="1">Shoot tissue taken approximately 20 cm above the soil surface</tissue>
    </source>
</reference>
<proteinExistence type="predicted"/>
<reference evidence="1" key="2">
    <citation type="journal article" date="2015" name="Data Brief">
        <title>Shoot transcriptome of the giant reed, Arundo donax.</title>
        <authorList>
            <person name="Barrero R.A."/>
            <person name="Guerrero F.D."/>
            <person name="Moolhuijzen P."/>
            <person name="Goolsby J.A."/>
            <person name="Tidwell J."/>
            <person name="Bellgard S.E."/>
            <person name="Bellgard M.I."/>
        </authorList>
    </citation>
    <scope>NUCLEOTIDE SEQUENCE</scope>
    <source>
        <tissue evidence="1">Shoot tissue taken approximately 20 cm above the soil surface</tissue>
    </source>
</reference>